<evidence type="ECO:0000313" key="4">
    <source>
        <dbReference type="Proteomes" id="UP001500218"/>
    </source>
</evidence>
<gene>
    <name evidence="3" type="ORF">GCM10009682_41700</name>
</gene>
<evidence type="ECO:0000259" key="2">
    <source>
        <dbReference type="Pfam" id="PF08327"/>
    </source>
</evidence>
<dbReference type="Pfam" id="PF08327">
    <property type="entry name" value="AHSA1"/>
    <property type="match status" value="1"/>
</dbReference>
<name>A0ABN2M9R4_9ACTN</name>
<evidence type="ECO:0000313" key="3">
    <source>
        <dbReference type="EMBL" id="GAA1816466.1"/>
    </source>
</evidence>
<dbReference type="RefSeq" id="WP_344134784.1">
    <property type="nucleotide sequence ID" value="NZ_BAAALT010000143.1"/>
</dbReference>
<dbReference type="SUPFAM" id="SSF55961">
    <property type="entry name" value="Bet v1-like"/>
    <property type="match status" value="1"/>
</dbReference>
<dbReference type="InterPro" id="IPR023393">
    <property type="entry name" value="START-like_dom_sf"/>
</dbReference>
<reference evidence="3 4" key="1">
    <citation type="journal article" date="2019" name="Int. J. Syst. Evol. Microbiol.">
        <title>The Global Catalogue of Microorganisms (GCM) 10K type strain sequencing project: providing services to taxonomists for standard genome sequencing and annotation.</title>
        <authorList>
            <consortium name="The Broad Institute Genomics Platform"/>
            <consortium name="The Broad Institute Genome Sequencing Center for Infectious Disease"/>
            <person name="Wu L."/>
            <person name="Ma J."/>
        </authorList>
    </citation>
    <scope>NUCLEOTIDE SEQUENCE [LARGE SCALE GENOMIC DNA]</scope>
    <source>
        <strain evidence="3 4">JCM 13250</strain>
    </source>
</reference>
<comment type="caution">
    <text evidence="3">The sequence shown here is derived from an EMBL/GenBank/DDBJ whole genome shotgun (WGS) entry which is preliminary data.</text>
</comment>
<comment type="similarity">
    <text evidence="1">Belongs to the AHA1 family.</text>
</comment>
<keyword evidence="4" id="KW-1185">Reference proteome</keyword>
<dbReference type="EMBL" id="BAAALT010000143">
    <property type="protein sequence ID" value="GAA1816466.1"/>
    <property type="molecule type" value="Genomic_DNA"/>
</dbReference>
<evidence type="ECO:0000256" key="1">
    <source>
        <dbReference type="ARBA" id="ARBA00006817"/>
    </source>
</evidence>
<accession>A0ABN2M9R4</accession>
<sequence length="146" mass="16538">MVDILHQVGVRSTPDKVYGALTTIEGLEGWWTTNTTGDTDVGGVIAFRFGPGGFDMEVVESDRDKHVLWKVVDGPAEWIGTTIDWELRQDGDWTRVLFRHLGWREPVEFMHHCSTKWALYLMSLKGLIETGKGAPDPHDVKIDSWN</sequence>
<feature type="domain" description="Activator of Hsp90 ATPase homologue 1/2-like C-terminal" evidence="2">
    <location>
        <begin position="13"/>
        <end position="129"/>
    </location>
</feature>
<proteinExistence type="inferred from homology"/>
<dbReference type="Gene3D" id="3.30.530.20">
    <property type="match status" value="1"/>
</dbReference>
<protein>
    <submittedName>
        <fullName evidence="3">SRPBCC domain-containing protein</fullName>
    </submittedName>
</protein>
<dbReference type="CDD" id="cd07814">
    <property type="entry name" value="SRPBCC_CalC_Aha1-like"/>
    <property type="match status" value="1"/>
</dbReference>
<dbReference type="Proteomes" id="UP001500218">
    <property type="component" value="Unassembled WGS sequence"/>
</dbReference>
<dbReference type="InterPro" id="IPR013538">
    <property type="entry name" value="ASHA1/2-like_C"/>
</dbReference>
<organism evidence="3 4">
    <name type="scientific">Luedemannella flava</name>
    <dbReference type="NCBI Taxonomy" id="349316"/>
    <lineage>
        <taxon>Bacteria</taxon>
        <taxon>Bacillati</taxon>
        <taxon>Actinomycetota</taxon>
        <taxon>Actinomycetes</taxon>
        <taxon>Micromonosporales</taxon>
        <taxon>Micromonosporaceae</taxon>
        <taxon>Luedemannella</taxon>
    </lineage>
</organism>